<reference evidence="2" key="1">
    <citation type="journal article" date="2013" name="J. Plant Res.">
        <title>Effect of fungi and light on seed germination of three Opuntia species from semiarid lands of central Mexico.</title>
        <authorList>
            <person name="Delgado-Sanchez P."/>
            <person name="Jimenez-Bremont J.F."/>
            <person name="Guerrero-Gonzalez Mde L."/>
            <person name="Flores J."/>
        </authorList>
    </citation>
    <scope>NUCLEOTIDE SEQUENCE</scope>
    <source>
        <tissue evidence="2">Cladode</tissue>
    </source>
</reference>
<reference evidence="2" key="2">
    <citation type="submission" date="2020-07" db="EMBL/GenBank/DDBJ databases">
        <authorList>
            <person name="Vera ALvarez R."/>
            <person name="Arias-Moreno D.M."/>
            <person name="Jimenez-Jacinto V."/>
            <person name="Jimenez-Bremont J.F."/>
            <person name="Swaminathan K."/>
            <person name="Moose S.P."/>
            <person name="Guerrero-Gonzalez M.L."/>
            <person name="Marino-Ramirez L."/>
            <person name="Landsman D."/>
            <person name="Rodriguez-Kessler M."/>
            <person name="Delgado-Sanchez P."/>
        </authorList>
    </citation>
    <scope>NUCLEOTIDE SEQUENCE</scope>
    <source>
        <tissue evidence="2">Cladode</tissue>
    </source>
</reference>
<keyword evidence="1" id="KW-1133">Transmembrane helix</keyword>
<organism evidence="2">
    <name type="scientific">Opuntia streptacantha</name>
    <name type="common">Prickly pear cactus</name>
    <name type="synonym">Opuntia cardona</name>
    <dbReference type="NCBI Taxonomy" id="393608"/>
    <lineage>
        <taxon>Eukaryota</taxon>
        <taxon>Viridiplantae</taxon>
        <taxon>Streptophyta</taxon>
        <taxon>Embryophyta</taxon>
        <taxon>Tracheophyta</taxon>
        <taxon>Spermatophyta</taxon>
        <taxon>Magnoliopsida</taxon>
        <taxon>eudicotyledons</taxon>
        <taxon>Gunneridae</taxon>
        <taxon>Pentapetalae</taxon>
        <taxon>Caryophyllales</taxon>
        <taxon>Cactineae</taxon>
        <taxon>Cactaceae</taxon>
        <taxon>Opuntioideae</taxon>
        <taxon>Opuntia</taxon>
    </lineage>
</organism>
<dbReference type="AlphaFoldDB" id="A0A7C9B0W6"/>
<proteinExistence type="predicted"/>
<dbReference type="EMBL" id="GISG01284274">
    <property type="protein sequence ID" value="MBA4679710.1"/>
    <property type="molecule type" value="Transcribed_RNA"/>
</dbReference>
<name>A0A7C9B0W6_OPUST</name>
<evidence type="ECO:0000313" key="2">
    <source>
        <dbReference type="EMBL" id="MBA4679710.1"/>
    </source>
</evidence>
<keyword evidence="1" id="KW-0812">Transmembrane</keyword>
<sequence length="124" mass="14009">MISPLLFQTITPTPLIESLPVEASTFAFRKPPSGGDHFGTISAFPLQWVFCTILASTYLRQKSTKRTKDIPTFSLFPSNTHLFLRTHKPHMGVIKRPLCSASSILKPHDTRHQSPSVPYCWCRI</sequence>
<feature type="transmembrane region" description="Helical" evidence="1">
    <location>
        <begin position="39"/>
        <end position="59"/>
    </location>
</feature>
<protein>
    <submittedName>
        <fullName evidence="2">Uncharacterized protein</fullName>
    </submittedName>
</protein>
<accession>A0A7C9B0W6</accession>
<keyword evidence="1" id="KW-0472">Membrane</keyword>
<evidence type="ECO:0000256" key="1">
    <source>
        <dbReference type="SAM" id="Phobius"/>
    </source>
</evidence>